<protein>
    <submittedName>
        <fullName evidence="1">Uncharacterized protein</fullName>
    </submittedName>
</protein>
<name>A0AAU8AUQ1_9CAUD</name>
<proteinExistence type="predicted"/>
<reference evidence="1" key="1">
    <citation type="submission" date="2024-03" db="EMBL/GenBank/DDBJ databases">
        <title>Diverse circular DNA viruses in blood, oral, and fecal samples of captive lemurs.</title>
        <authorList>
            <person name="Paietta E.N."/>
            <person name="Kraberger S."/>
            <person name="Lund M.C."/>
            <person name="Custer J.M."/>
            <person name="Vargas K.M."/>
            <person name="Ehmke E.E."/>
            <person name="Yoder A.D."/>
            <person name="Varsani A."/>
        </authorList>
    </citation>
    <scope>NUCLEOTIDE SEQUENCE</scope>
    <source>
        <strain evidence="1">Duke_21_1</strain>
    </source>
</reference>
<dbReference type="EMBL" id="PP511379">
    <property type="protein sequence ID" value="XCD03674.1"/>
    <property type="molecule type" value="Genomic_DNA"/>
</dbReference>
<organism evidence="1">
    <name type="scientific">Dulem virus 40</name>
    <dbReference type="NCBI Taxonomy" id="3145758"/>
    <lineage>
        <taxon>Viruses</taxon>
        <taxon>Duplodnaviria</taxon>
        <taxon>Heunggongvirae</taxon>
        <taxon>Uroviricota</taxon>
        <taxon>Caudoviricetes</taxon>
    </lineage>
</organism>
<evidence type="ECO:0000313" key="1">
    <source>
        <dbReference type="EMBL" id="XCD03674.1"/>
    </source>
</evidence>
<accession>A0AAU8AUQ1</accession>
<sequence>MAQELKHDVLKKMKLGGRPKVFRFNTIGEFESARKNAAWIQKNCPRPDGAKYDIKLSYQSGTITVSLIQ</sequence>